<keyword evidence="2" id="KW-0238">DNA-binding</keyword>
<dbReference type="InterPro" id="IPR036388">
    <property type="entry name" value="WH-like_DNA-bd_sf"/>
</dbReference>
<dbReference type="EMBL" id="BNDW01000102">
    <property type="protein sequence ID" value="GHI26762.1"/>
    <property type="molecule type" value="Genomic_DNA"/>
</dbReference>
<dbReference type="InterPro" id="IPR011663">
    <property type="entry name" value="UTRA"/>
</dbReference>
<keyword evidence="6" id="KW-1185">Reference proteome</keyword>
<dbReference type="InterPro" id="IPR000524">
    <property type="entry name" value="Tscrpt_reg_HTH_GntR"/>
</dbReference>
<evidence type="ECO:0000256" key="1">
    <source>
        <dbReference type="ARBA" id="ARBA00023015"/>
    </source>
</evidence>
<comment type="caution">
    <text evidence="5">The sequence shown here is derived from an EMBL/GenBank/DDBJ whole genome shotgun (WGS) entry which is preliminary data.</text>
</comment>
<reference evidence="5" key="1">
    <citation type="submission" date="2024-05" db="EMBL/GenBank/DDBJ databases">
        <title>Whole genome shotgun sequence of Streptomyces hydrogenans NBRC 13475.</title>
        <authorList>
            <person name="Komaki H."/>
            <person name="Tamura T."/>
        </authorList>
    </citation>
    <scope>NUCLEOTIDE SEQUENCE</scope>
    <source>
        <strain evidence="5">NBRC 13475</strain>
    </source>
</reference>
<organism evidence="5 6">
    <name type="scientific">Streptomyces hydrogenans</name>
    <dbReference type="NCBI Taxonomy" id="1873719"/>
    <lineage>
        <taxon>Bacteria</taxon>
        <taxon>Bacillati</taxon>
        <taxon>Actinomycetota</taxon>
        <taxon>Actinomycetes</taxon>
        <taxon>Kitasatosporales</taxon>
        <taxon>Streptomycetaceae</taxon>
        <taxon>Streptomyces</taxon>
    </lineage>
</organism>
<evidence type="ECO:0000313" key="6">
    <source>
        <dbReference type="Proteomes" id="UP001052739"/>
    </source>
</evidence>
<dbReference type="SMART" id="SM00866">
    <property type="entry name" value="UTRA"/>
    <property type="match status" value="1"/>
</dbReference>
<evidence type="ECO:0000256" key="2">
    <source>
        <dbReference type="ARBA" id="ARBA00023125"/>
    </source>
</evidence>
<name>A0ABQ3PP48_9ACTN</name>
<evidence type="ECO:0000313" key="5">
    <source>
        <dbReference type="EMBL" id="GHI26762.1"/>
    </source>
</evidence>
<dbReference type="SMART" id="SM00345">
    <property type="entry name" value="HTH_GNTR"/>
    <property type="match status" value="1"/>
</dbReference>
<sequence length="246" mass="26167">MAAKRVGYEDIAAEYRKKIESGELSPGDMLPSVKALAREFGGVADTTVIRALRMLKLEGLTLPKPGVGTVVAGPVSESIATRVARHAATGSAMARNESSRILRIDTVGASESVASRMGVEPGTPVLMRHRVVSRHGVPVHLSTSYYPAYVSAVTPELSDPVSTGGSRELAAERLGSEQKEVIQEVSARPATQEEKTALGLSGDPVYVLQTMRTVTLVDDRVVEVAVRVASSSTVIRWVTPLHPDGE</sequence>
<dbReference type="Proteomes" id="UP001052739">
    <property type="component" value="Unassembled WGS sequence"/>
</dbReference>
<gene>
    <name evidence="5" type="ORF">Shyd_81330</name>
</gene>
<protein>
    <submittedName>
        <fullName evidence="5">GntR family transcriptional regulator</fullName>
    </submittedName>
</protein>
<dbReference type="CDD" id="cd07377">
    <property type="entry name" value="WHTH_GntR"/>
    <property type="match status" value="1"/>
</dbReference>
<feature type="domain" description="HTH gntR-type" evidence="4">
    <location>
        <begin position="5"/>
        <end position="74"/>
    </location>
</feature>
<dbReference type="Gene3D" id="3.40.1410.10">
    <property type="entry name" value="Chorismate lyase-like"/>
    <property type="match status" value="1"/>
</dbReference>
<dbReference type="RefSeq" id="WP_190222281.1">
    <property type="nucleotide sequence ID" value="NZ_BNBS01000012.1"/>
</dbReference>
<dbReference type="Gene3D" id="1.10.10.10">
    <property type="entry name" value="Winged helix-like DNA-binding domain superfamily/Winged helix DNA-binding domain"/>
    <property type="match status" value="1"/>
</dbReference>
<dbReference type="Pfam" id="PF07702">
    <property type="entry name" value="UTRA"/>
    <property type="match status" value="1"/>
</dbReference>
<keyword evidence="3" id="KW-0804">Transcription</keyword>
<evidence type="ECO:0000259" key="4">
    <source>
        <dbReference type="PROSITE" id="PS50949"/>
    </source>
</evidence>
<dbReference type="InterPro" id="IPR050679">
    <property type="entry name" value="Bact_HTH_transcr_reg"/>
</dbReference>
<dbReference type="PROSITE" id="PS50949">
    <property type="entry name" value="HTH_GNTR"/>
    <property type="match status" value="1"/>
</dbReference>
<dbReference type="SUPFAM" id="SSF64288">
    <property type="entry name" value="Chorismate lyase-like"/>
    <property type="match status" value="1"/>
</dbReference>
<keyword evidence="1" id="KW-0805">Transcription regulation</keyword>
<proteinExistence type="predicted"/>
<dbReference type="InterPro" id="IPR028978">
    <property type="entry name" value="Chorismate_lyase_/UTRA_dom_sf"/>
</dbReference>
<evidence type="ECO:0000256" key="3">
    <source>
        <dbReference type="ARBA" id="ARBA00023163"/>
    </source>
</evidence>
<dbReference type="SUPFAM" id="SSF46785">
    <property type="entry name" value="Winged helix' DNA-binding domain"/>
    <property type="match status" value="1"/>
</dbReference>
<dbReference type="InterPro" id="IPR036390">
    <property type="entry name" value="WH_DNA-bd_sf"/>
</dbReference>
<accession>A0ABQ3PP48</accession>
<dbReference type="PANTHER" id="PTHR44846">
    <property type="entry name" value="MANNOSYL-D-GLYCERATE TRANSPORT/METABOLISM SYSTEM REPRESSOR MNGR-RELATED"/>
    <property type="match status" value="1"/>
</dbReference>
<dbReference type="PANTHER" id="PTHR44846:SF17">
    <property type="entry name" value="GNTR-FAMILY TRANSCRIPTIONAL REGULATOR"/>
    <property type="match status" value="1"/>
</dbReference>
<dbReference type="Pfam" id="PF00392">
    <property type="entry name" value="GntR"/>
    <property type="match status" value="1"/>
</dbReference>